<comment type="caution">
    <text evidence="1">The sequence shown here is derived from an EMBL/GenBank/DDBJ whole genome shotgun (WGS) entry which is preliminary data.</text>
</comment>
<protein>
    <submittedName>
        <fullName evidence="1">Uncharacterized protein</fullName>
    </submittedName>
</protein>
<reference evidence="1 2" key="1">
    <citation type="submission" date="2024-02" db="EMBL/GenBank/DDBJ databases">
        <title>Chromosome-scale genome assembly of the rough periwinkle Littorina saxatilis.</title>
        <authorList>
            <person name="De Jode A."/>
            <person name="Faria R."/>
            <person name="Formenti G."/>
            <person name="Sims Y."/>
            <person name="Smith T.P."/>
            <person name="Tracey A."/>
            <person name="Wood J.M.D."/>
            <person name="Zagrodzka Z.B."/>
            <person name="Johannesson K."/>
            <person name="Butlin R.K."/>
            <person name="Leder E.H."/>
        </authorList>
    </citation>
    <scope>NUCLEOTIDE SEQUENCE [LARGE SCALE GENOMIC DNA]</scope>
    <source>
        <strain evidence="1">Snail1</strain>
        <tissue evidence="1">Muscle</tissue>
    </source>
</reference>
<keyword evidence="2" id="KW-1185">Reference proteome</keyword>
<dbReference type="AlphaFoldDB" id="A0AAN9ASH0"/>
<organism evidence="1 2">
    <name type="scientific">Littorina saxatilis</name>
    <dbReference type="NCBI Taxonomy" id="31220"/>
    <lineage>
        <taxon>Eukaryota</taxon>
        <taxon>Metazoa</taxon>
        <taxon>Spiralia</taxon>
        <taxon>Lophotrochozoa</taxon>
        <taxon>Mollusca</taxon>
        <taxon>Gastropoda</taxon>
        <taxon>Caenogastropoda</taxon>
        <taxon>Littorinimorpha</taxon>
        <taxon>Littorinoidea</taxon>
        <taxon>Littorinidae</taxon>
        <taxon>Littorina</taxon>
    </lineage>
</organism>
<evidence type="ECO:0000313" key="2">
    <source>
        <dbReference type="Proteomes" id="UP001374579"/>
    </source>
</evidence>
<evidence type="ECO:0000313" key="1">
    <source>
        <dbReference type="EMBL" id="KAK7092383.1"/>
    </source>
</evidence>
<name>A0AAN9ASH0_9CAEN</name>
<dbReference type="EMBL" id="JBAMIC010000021">
    <property type="protein sequence ID" value="KAK7092383.1"/>
    <property type="molecule type" value="Genomic_DNA"/>
</dbReference>
<proteinExistence type="predicted"/>
<gene>
    <name evidence="1" type="ORF">V1264_008134</name>
</gene>
<sequence length="66" mass="7347">MDPASPYYQGYEIPLPDHRRPYRPPVNESCDTLLRVDACSACFNEPRNSRAVVSLAKIDDSGMSAC</sequence>
<dbReference type="Proteomes" id="UP001374579">
    <property type="component" value="Unassembled WGS sequence"/>
</dbReference>
<accession>A0AAN9ASH0</accession>